<evidence type="ECO:0000313" key="5">
    <source>
        <dbReference type="Proteomes" id="UP000196485"/>
    </source>
</evidence>
<dbReference type="EMBL" id="FYAH01000002">
    <property type="protein sequence ID" value="SMY15811.1"/>
    <property type="molecule type" value="Genomic_DNA"/>
</dbReference>
<reference evidence="2" key="1">
    <citation type="submission" date="2017-06" db="EMBL/GenBank/DDBJ databases">
        <authorList>
            <person name="Kim H.J."/>
            <person name="Triplett B.A."/>
        </authorList>
    </citation>
    <scope>NUCLEOTIDE SEQUENCE [LARGE SCALE GENOMIC DNA]</scope>
    <source>
        <strain evidence="2">Type strain: CECT 9192</strain>
    </source>
</reference>
<keyword evidence="5" id="KW-1185">Reference proteome</keyword>
<evidence type="ECO:0000313" key="2">
    <source>
        <dbReference type="EMBL" id="SMY18536.1"/>
    </source>
</evidence>
<sequence>MVVGASFYQTSNVKKPAIACGLFYLAPSTGLEPVTCELTGR</sequence>
<dbReference type="EMBL" id="FYAH01000028">
    <property type="protein sequence ID" value="SMY18537.1"/>
    <property type="molecule type" value="Genomic_DNA"/>
</dbReference>
<protein>
    <submittedName>
        <fullName evidence="2">Uncharacterized protein</fullName>
    </submittedName>
</protein>
<reference evidence="5" key="2">
    <citation type="submission" date="2017-06" db="EMBL/GenBank/DDBJ databases">
        <authorList>
            <person name="Rodrigo-Torres L."/>
            <person name="Arahal R. D."/>
            <person name="Lucena T."/>
        </authorList>
    </citation>
    <scope>NUCLEOTIDE SEQUENCE [LARGE SCALE GENOMIC DNA]</scope>
    <source>
        <strain evidence="5">type strain: CECT 9192</strain>
    </source>
</reference>
<organism evidence="2 5">
    <name type="scientific">Photobacterium aquimaris</name>
    <dbReference type="NCBI Taxonomy" id="512643"/>
    <lineage>
        <taxon>Bacteria</taxon>
        <taxon>Pseudomonadati</taxon>
        <taxon>Pseudomonadota</taxon>
        <taxon>Gammaproteobacteria</taxon>
        <taxon>Vibrionales</taxon>
        <taxon>Vibrionaceae</taxon>
        <taxon>Photobacterium</taxon>
    </lineage>
</organism>
<evidence type="ECO:0000313" key="4">
    <source>
        <dbReference type="EMBL" id="SMY18538.1"/>
    </source>
</evidence>
<accession>A0A1Y6L4R4</accession>
<gene>
    <name evidence="1" type="ORF">PAQU9191_01041</name>
    <name evidence="2" type="ORF">PAQU9191_03916</name>
    <name evidence="3" type="ORF">PAQU9191_03917</name>
    <name evidence="4" type="ORF">PAQU9191_03918</name>
</gene>
<proteinExistence type="predicted"/>
<dbReference type="EMBL" id="FYAH01000028">
    <property type="protein sequence ID" value="SMY18538.1"/>
    <property type="molecule type" value="Genomic_DNA"/>
</dbReference>
<dbReference type="Proteomes" id="UP000196485">
    <property type="component" value="Unassembled WGS sequence"/>
</dbReference>
<evidence type="ECO:0000313" key="1">
    <source>
        <dbReference type="EMBL" id="SMY15811.1"/>
    </source>
</evidence>
<dbReference type="EMBL" id="FYAH01000028">
    <property type="protein sequence ID" value="SMY18536.1"/>
    <property type="molecule type" value="Genomic_DNA"/>
</dbReference>
<evidence type="ECO:0000313" key="3">
    <source>
        <dbReference type="EMBL" id="SMY18537.1"/>
    </source>
</evidence>
<name>A0A1Y6L4R4_9GAMM</name>
<dbReference type="AlphaFoldDB" id="A0A1Y6L4R4"/>